<dbReference type="EMBL" id="CP061035">
    <property type="protein sequence ID" value="QQV77508.1"/>
    <property type="molecule type" value="Genomic_DNA"/>
</dbReference>
<dbReference type="GO" id="GO:0006310">
    <property type="term" value="P:DNA recombination"/>
    <property type="evidence" value="ECO:0007669"/>
    <property type="project" value="UniProtKB-KW"/>
</dbReference>
<dbReference type="AlphaFoldDB" id="A0A974NV61"/>
<sequence length="333" mass="38638">MGRRYRQLSLDERIEIARLHAAGLSDRAIAAAIGRDHTTIGRERRRNSQRTKVWDGGYAPARAHALAARRRRWDGRFKLVRQPDLREIVRKGLAMGHSPEQIAGRLARDAGRTVISHESIYRYVYHRSAQKDHWHRLLPRAKFRRGRYARRGGSPASFIQHRIPLSERPAEADRRDQPGHWEADYMLFARYGHNILVLHERQTRFTILDKPPHRKAALTASRIAAHLRAIPRDMRRTISFDNGTEFAEHYRLHDRLGVATFFCDVRSPWQKGGVENTIGRLRRVLPRKTDLDTITHRQLRAYAERLNNTPRKCLDFQTPAEAFIALSNGALQT</sequence>
<feature type="domain" description="Integrase catalytic" evidence="2">
    <location>
        <begin position="174"/>
        <end position="327"/>
    </location>
</feature>
<dbReference type="KEGG" id="sari:H5J25_01420"/>
<dbReference type="SUPFAM" id="SSF53098">
    <property type="entry name" value="Ribonuclease H-like"/>
    <property type="match status" value="1"/>
</dbReference>
<dbReference type="PROSITE" id="PS50994">
    <property type="entry name" value="INTEGRASE"/>
    <property type="match status" value="1"/>
</dbReference>
<gene>
    <name evidence="4" type="ORF">H5J25_01420</name>
    <name evidence="3" type="ORF">H5J25_12570</name>
</gene>
<dbReference type="GO" id="GO:0003676">
    <property type="term" value="F:nucleic acid binding"/>
    <property type="evidence" value="ECO:0007669"/>
    <property type="project" value="InterPro"/>
</dbReference>
<accession>A0A974NV61</accession>
<dbReference type="InterPro" id="IPR012337">
    <property type="entry name" value="RNaseH-like_sf"/>
</dbReference>
<dbReference type="Proteomes" id="UP000595894">
    <property type="component" value="Chromosome"/>
</dbReference>
<dbReference type="KEGG" id="sari:H5J25_12570"/>
<name>A0A974NV61_9SPHN</name>
<dbReference type="PANTHER" id="PTHR10948:SF23">
    <property type="entry name" value="TRANSPOSASE INSI FOR INSERTION SEQUENCE ELEMENT IS30A-RELATED"/>
    <property type="match status" value="1"/>
</dbReference>
<dbReference type="Pfam" id="PF13936">
    <property type="entry name" value="HTH_38"/>
    <property type="match status" value="1"/>
</dbReference>
<dbReference type="InterPro" id="IPR025246">
    <property type="entry name" value="IS30-like_HTH"/>
</dbReference>
<evidence type="ECO:0000256" key="1">
    <source>
        <dbReference type="ARBA" id="ARBA00023172"/>
    </source>
</evidence>
<dbReference type="InterPro" id="IPR001584">
    <property type="entry name" value="Integrase_cat-core"/>
</dbReference>
<reference evidence="5" key="1">
    <citation type="submission" date="2020-09" db="EMBL/GenBank/DDBJ databases">
        <title>Sphingomonas sp., a new species isolated from pork steak.</title>
        <authorList>
            <person name="Heidler von Heilborn D."/>
        </authorList>
    </citation>
    <scope>NUCLEOTIDE SEQUENCE [LARGE SCALE GENOMIC DNA]</scope>
</reference>
<evidence type="ECO:0000313" key="4">
    <source>
        <dbReference type="EMBL" id="QQV77508.1"/>
    </source>
</evidence>
<reference evidence="4" key="2">
    <citation type="journal article" date="2021" name="Int. J. Syst. Evol. Microbiol.">
        <title>&lt;i&gt;Sphingomonas aliaeris&lt;/i&gt; sp. nov., a new species isolated from pork steak packed under modified atmosphere.</title>
        <authorList>
            <person name="Heidler von Heilborn D."/>
            <person name="Reinmuller J."/>
            <person name="Holzl G."/>
            <person name="Meier-Kolthoff J.P."/>
            <person name="Woehle C."/>
            <person name="Marek M."/>
            <person name="Huttel B."/>
            <person name="Lipski A."/>
        </authorList>
    </citation>
    <scope>NUCLEOTIDE SEQUENCE</scope>
    <source>
        <strain evidence="4">DH-S5</strain>
    </source>
</reference>
<dbReference type="GO" id="GO:0032196">
    <property type="term" value="P:transposition"/>
    <property type="evidence" value="ECO:0007669"/>
    <property type="project" value="TreeGrafter"/>
</dbReference>
<dbReference type="Gene3D" id="1.10.10.60">
    <property type="entry name" value="Homeodomain-like"/>
    <property type="match status" value="1"/>
</dbReference>
<dbReference type="InterPro" id="IPR036397">
    <property type="entry name" value="RNaseH_sf"/>
</dbReference>
<dbReference type="GO" id="GO:0005829">
    <property type="term" value="C:cytosol"/>
    <property type="evidence" value="ECO:0007669"/>
    <property type="project" value="TreeGrafter"/>
</dbReference>
<dbReference type="EMBL" id="CP061035">
    <property type="protein sequence ID" value="QQV76319.1"/>
    <property type="molecule type" value="Genomic_DNA"/>
</dbReference>
<evidence type="ECO:0000259" key="2">
    <source>
        <dbReference type="PROSITE" id="PS50994"/>
    </source>
</evidence>
<dbReference type="Gene3D" id="3.30.420.10">
    <property type="entry name" value="Ribonuclease H-like superfamily/Ribonuclease H"/>
    <property type="match status" value="1"/>
</dbReference>
<organism evidence="4 5">
    <name type="scientific">Sphingomonas aliaeris</name>
    <dbReference type="NCBI Taxonomy" id="2759526"/>
    <lineage>
        <taxon>Bacteria</taxon>
        <taxon>Pseudomonadati</taxon>
        <taxon>Pseudomonadota</taxon>
        <taxon>Alphaproteobacteria</taxon>
        <taxon>Sphingomonadales</taxon>
        <taxon>Sphingomonadaceae</taxon>
        <taxon>Sphingomonas</taxon>
    </lineage>
</organism>
<dbReference type="RefSeq" id="WP_202091504.1">
    <property type="nucleotide sequence ID" value="NZ_CP061035.1"/>
</dbReference>
<evidence type="ECO:0000313" key="5">
    <source>
        <dbReference type="Proteomes" id="UP000595894"/>
    </source>
</evidence>
<dbReference type="InterPro" id="IPR053392">
    <property type="entry name" value="Transposase_IS30-like"/>
</dbReference>
<dbReference type="PANTHER" id="PTHR10948">
    <property type="entry name" value="TRANSPOSASE"/>
    <property type="match status" value="1"/>
</dbReference>
<dbReference type="GO" id="GO:0004803">
    <property type="term" value="F:transposase activity"/>
    <property type="evidence" value="ECO:0007669"/>
    <property type="project" value="TreeGrafter"/>
</dbReference>
<keyword evidence="1" id="KW-0233">DNA recombination</keyword>
<dbReference type="InterPro" id="IPR051917">
    <property type="entry name" value="Transposase-Integrase"/>
</dbReference>
<dbReference type="NCBIfam" id="NF033563">
    <property type="entry name" value="transpos_IS30"/>
    <property type="match status" value="1"/>
</dbReference>
<proteinExistence type="predicted"/>
<keyword evidence="5" id="KW-1185">Reference proteome</keyword>
<protein>
    <submittedName>
        <fullName evidence="4">IS30 family transposase</fullName>
    </submittedName>
</protein>
<dbReference type="GO" id="GO:0015074">
    <property type="term" value="P:DNA integration"/>
    <property type="evidence" value="ECO:0007669"/>
    <property type="project" value="InterPro"/>
</dbReference>
<evidence type="ECO:0000313" key="3">
    <source>
        <dbReference type="EMBL" id="QQV76319.1"/>
    </source>
</evidence>